<dbReference type="Proteomes" id="UP000015101">
    <property type="component" value="Unassembled WGS sequence"/>
</dbReference>
<organism evidence="3 4">
    <name type="scientific">Helobdella robusta</name>
    <name type="common">Californian leech</name>
    <dbReference type="NCBI Taxonomy" id="6412"/>
    <lineage>
        <taxon>Eukaryota</taxon>
        <taxon>Metazoa</taxon>
        <taxon>Spiralia</taxon>
        <taxon>Lophotrochozoa</taxon>
        <taxon>Annelida</taxon>
        <taxon>Clitellata</taxon>
        <taxon>Hirudinea</taxon>
        <taxon>Rhynchobdellida</taxon>
        <taxon>Glossiphoniidae</taxon>
        <taxon>Helobdella</taxon>
    </lineage>
</organism>
<evidence type="ECO:0000313" key="2">
    <source>
        <dbReference type="EMBL" id="ESN95609.1"/>
    </source>
</evidence>
<dbReference type="HOGENOM" id="CLU_1877676_0_0_1"/>
<name>T1FE48_HELRO</name>
<keyword evidence="1" id="KW-0472">Membrane</keyword>
<reference evidence="3" key="3">
    <citation type="submission" date="2015-06" db="UniProtKB">
        <authorList>
            <consortium name="EnsemblMetazoa"/>
        </authorList>
    </citation>
    <scope>IDENTIFICATION</scope>
</reference>
<sequence>MALYPDNSHFLTYNLRGNKTFDSSDKTYSKIIFSAVGLGLGSVAKLASFVFLASAAATVSIQEMLLPTDEAYVDNQFALNHLEFGFEWLRKIPNTAYGTRMDDTGVRASLGLRFGLSVITGYDCKCGSKAKTAGLP</sequence>
<dbReference type="GeneID" id="20207097"/>
<reference evidence="2 4" key="2">
    <citation type="journal article" date="2013" name="Nature">
        <title>Insights into bilaterian evolution from three spiralian genomes.</title>
        <authorList>
            <person name="Simakov O."/>
            <person name="Marletaz F."/>
            <person name="Cho S.J."/>
            <person name="Edsinger-Gonzales E."/>
            <person name="Havlak P."/>
            <person name="Hellsten U."/>
            <person name="Kuo D.H."/>
            <person name="Larsson T."/>
            <person name="Lv J."/>
            <person name="Arendt D."/>
            <person name="Savage R."/>
            <person name="Osoegawa K."/>
            <person name="de Jong P."/>
            <person name="Grimwood J."/>
            <person name="Chapman J.A."/>
            <person name="Shapiro H."/>
            <person name="Aerts A."/>
            <person name="Otillar R.P."/>
            <person name="Terry A.Y."/>
            <person name="Boore J.L."/>
            <person name="Grigoriev I.V."/>
            <person name="Lindberg D.R."/>
            <person name="Seaver E.C."/>
            <person name="Weisblat D.A."/>
            <person name="Putnam N.H."/>
            <person name="Rokhsar D.S."/>
        </authorList>
    </citation>
    <scope>NUCLEOTIDE SEQUENCE</scope>
</reference>
<feature type="transmembrane region" description="Helical" evidence="1">
    <location>
        <begin position="31"/>
        <end position="57"/>
    </location>
</feature>
<proteinExistence type="predicted"/>
<accession>T1FE48</accession>
<dbReference type="AlphaFoldDB" id="T1FE48"/>
<keyword evidence="1" id="KW-1133">Transmembrane helix</keyword>
<dbReference type="RefSeq" id="XP_009026188.1">
    <property type="nucleotide sequence ID" value="XM_009027940.1"/>
</dbReference>
<dbReference type="OrthoDB" id="7433202at2759"/>
<keyword evidence="4" id="KW-1185">Reference proteome</keyword>
<gene>
    <name evidence="3" type="primary">20207097</name>
    <name evidence="2" type="ORF">HELRODRAFT_179063</name>
</gene>
<protein>
    <submittedName>
        <fullName evidence="2 3">Uncharacterized protein</fullName>
    </submittedName>
</protein>
<keyword evidence="1" id="KW-0812">Transmembrane</keyword>
<evidence type="ECO:0000313" key="4">
    <source>
        <dbReference type="Proteomes" id="UP000015101"/>
    </source>
</evidence>
<dbReference type="InParanoid" id="T1FE48"/>
<dbReference type="EMBL" id="KB097510">
    <property type="protein sequence ID" value="ESN95609.1"/>
    <property type="molecule type" value="Genomic_DNA"/>
</dbReference>
<evidence type="ECO:0000313" key="3">
    <source>
        <dbReference type="EnsemblMetazoa" id="HelroP179063"/>
    </source>
</evidence>
<reference evidence="4" key="1">
    <citation type="submission" date="2012-12" db="EMBL/GenBank/DDBJ databases">
        <authorList>
            <person name="Hellsten U."/>
            <person name="Grimwood J."/>
            <person name="Chapman J.A."/>
            <person name="Shapiro H."/>
            <person name="Aerts A."/>
            <person name="Otillar R.P."/>
            <person name="Terry A.Y."/>
            <person name="Boore J.L."/>
            <person name="Simakov O."/>
            <person name="Marletaz F."/>
            <person name="Cho S.-J."/>
            <person name="Edsinger-Gonzales E."/>
            <person name="Havlak P."/>
            <person name="Kuo D.-H."/>
            <person name="Larsson T."/>
            <person name="Lv J."/>
            <person name="Arendt D."/>
            <person name="Savage R."/>
            <person name="Osoegawa K."/>
            <person name="de Jong P."/>
            <person name="Lindberg D.R."/>
            <person name="Seaver E.C."/>
            <person name="Weisblat D.A."/>
            <person name="Putnam N.H."/>
            <person name="Grigoriev I.V."/>
            <person name="Rokhsar D.S."/>
        </authorList>
    </citation>
    <scope>NUCLEOTIDE SEQUENCE</scope>
</reference>
<dbReference type="KEGG" id="hro:HELRODRAFT_179063"/>
<evidence type="ECO:0000256" key="1">
    <source>
        <dbReference type="SAM" id="Phobius"/>
    </source>
</evidence>
<dbReference type="EnsemblMetazoa" id="HelroT179063">
    <property type="protein sequence ID" value="HelroP179063"/>
    <property type="gene ID" value="HelroG179063"/>
</dbReference>
<dbReference type="EMBL" id="AMQM01006719">
    <property type="status" value="NOT_ANNOTATED_CDS"/>
    <property type="molecule type" value="Genomic_DNA"/>
</dbReference>
<dbReference type="CTD" id="20207097"/>